<comment type="caution">
    <text evidence="1">The sequence shown here is derived from an EMBL/GenBank/DDBJ whole genome shotgun (WGS) entry which is preliminary data.</text>
</comment>
<dbReference type="AlphaFoldDB" id="A0A8J3Q9W6"/>
<accession>A0A8J3Q9W6</accession>
<dbReference type="EMBL" id="BONY01000021">
    <property type="protein sequence ID" value="GIH05796.1"/>
    <property type="molecule type" value="Genomic_DNA"/>
</dbReference>
<reference evidence="1" key="1">
    <citation type="submission" date="2021-01" db="EMBL/GenBank/DDBJ databases">
        <title>Whole genome shotgun sequence of Rhizocola hellebori NBRC 109834.</title>
        <authorList>
            <person name="Komaki H."/>
            <person name="Tamura T."/>
        </authorList>
    </citation>
    <scope>NUCLEOTIDE SEQUENCE</scope>
    <source>
        <strain evidence="1">NBRC 109834</strain>
    </source>
</reference>
<name>A0A8J3Q9W6_9ACTN</name>
<keyword evidence="2" id="KW-1185">Reference proteome</keyword>
<organism evidence="1 2">
    <name type="scientific">Rhizocola hellebori</name>
    <dbReference type="NCBI Taxonomy" id="1392758"/>
    <lineage>
        <taxon>Bacteria</taxon>
        <taxon>Bacillati</taxon>
        <taxon>Actinomycetota</taxon>
        <taxon>Actinomycetes</taxon>
        <taxon>Micromonosporales</taxon>
        <taxon>Micromonosporaceae</taxon>
        <taxon>Rhizocola</taxon>
    </lineage>
</organism>
<evidence type="ECO:0000313" key="2">
    <source>
        <dbReference type="Proteomes" id="UP000612899"/>
    </source>
</evidence>
<proteinExistence type="predicted"/>
<dbReference type="Proteomes" id="UP000612899">
    <property type="component" value="Unassembled WGS sequence"/>
</dbReference>
<evidence type="ECO:0000313" key="1">
    <source>
        <dbReference type="EMBL" id="GIH05796.1"/>
    </source>
</evidence>
<sequence>MLAVGQVAQGLYPRLLKRIPEVADPAFRDGVKIKLQRCDHGGKTSATDELSFVDGQTTCSHRQPCMTGAASGEDYLEHRRNVVAWLARLRPWKSLD</sequence>
<gene>
    <name evidence="1" type="ORF">Rhe02_38630</name>
</gene>
<protein>
    <submittedName>
        <fullName evidence="1">Uncharacterized protein</fullName>
    </submittedName>
</protein>